<reference evidence="1 2" key="1">
    <citation type="submission" date="2016-02" db="EMBL/GenBank/DDBJ databases">
        <title>Gardnerella vaginalis Subgroups Defined by cpn60 Sequencing and Sialidase Activity in Isolates from Canada, Belgium and Kenya.</title>
        <authorList>
            <person name="Schellenberg J."/>
            <person name="Paramel Jayaprakash T."/>
            <person name="Withana Gamage N."/>
            <person name="Patterson M.H."/>
            <person name="Vaneechoutte M."/>
            <person name="Hill J.E."/>
        </authorList>
    </citation>
    <scope>NUCLEOTIDE SEQUENCE [LARGE SCALE GENOMIC DNA]</scope>
    <source>
        <strain evidence="1 2">N144</strain>
    </source>
</reference>
<evidence type="ECO:0000313" key="1">
    <source>
        <dbReference type="EMBL" id="RFD77789.1"/>
    </source>
</evidence>
<proteinExistence type="predicted"/>
<evidence type="ECO:0008006" key="3">
    <source>
        <dbReference type="Google" id="ProtNLM"/>
    </source>
</evidence>
<dbReference type="Pfam" id="PF12686">
    <property type="entry name" value="DUF3800"/>
    <property type="match status" value="1"/>
</dbReference>
<dbReference type="AlphaFoldDB" id="A0A3E1IXV6"/>
<gene>
    <name evidence="1" type="ORF">AXE73_04210</name>
</gene>
<evidence type="ECO:0000313" key="2">
    <source>
        <dbReference type="Proteomes" id="UP000258533"/>
    </source>
</evidence>
<organism evidence="1 2">
    <name type="scientific">Gardnerella vaginalis</name>
    <dbReference type="NCBI Taxonomy" id="2702"/>
    <lineage>
        <taxon>Bacteria</taxon>
        <taxon>Bacillati</taxon>
        <taxon>Actinomycetota</taxon>
        <taxon>Actinomycetes</taxon>
        <taxon>Bifidobacteriales</taxon>
        <taxon>Bifidobacteriaceae</taxon>
        <taxon>Gardnerella</taxon>
    </lineage>
</organism>
<name>A0A3E1IXV6_GARVA</name>
<sequence>MSEYNIYCDESCHLEHDQSNVMALGAIILPKDKRKEVKRRIIEIKAKHGVKSKAEIKWTKLSESCCDLYLDLVDYFFDDDDLGFRVLVADKTHLNHEKFNQTHDDWYYKMYFDMLKVIFEPSNNYYIYIDIKDTLSTYKQHMLHNYLANKEYDFIHDMIRRIQPIRSEEVQIMQITDILTGAVCRINRNLELPINSPKLKIINRIKERSKYTLMKNTALREYKMNVLIWEGDR</sequence>
<dbReference type="EMBL" id="LRTT01000001">
    <property type="protein sequence ID" value="RFD77789.1"/>
    <property type="molecule type" value="Genomic_DNA"/>
</dbReference>
<dbReference type="InterPro" id="IPR024524">
    <property type="entry name" value="DUF3800"/>
</dbReference>
<accession>A0A3E1IXV6</accession>
<protein>
    <recommendedName>
        <fullName evidence="3">DUF3800 domain-containing protein</fullName>
    </recommendedName>
</protein>
<comment type="caution">
    <text evidence="1">The sequence shown here is derived from an EMBL/GenBank/DDBJ whole genome shotgun (WGS) entry which is preliminary data.</text>
</comment>
<dbReference type="RefSeq" id="WP_116689662.1">
    <property type="nucleotide sequence ID" value="NZ_LRTT01000001.1"/>
</dbReference>
<dbReference type="Proteomes" id="UP000258533">
    <property type="component" value="Unassembled WGS sequence"/>
</dbReference>